<dbReference type="Gene3D" id="3.30.110.190">
    <property type="match status" value="1"/>
</dbReference>
<protein>
    <submittedName>
        <fullName evidence="2">DUF4393 domain-containing protein</fullName>
    </submittedName>
</protein>
<reference evidence="2 3" key="1">
    <citation type="submission" date="2020-01" db="EMBL/GenBank/DDBJ databases">
        <title>Genetics and antimicrobial susceptibilities of Nocardia species isolated from the soil; a comparison with species isolated from humans.</title>
        <authorList>
            <person name="Carrasco G."/>
            <person name="Monzon S."/>
            <person name="Sansegundo M."/>
            <person name="Garcia E."/>
            <person name="Garrido N."/>
            <person name="Medina M.J."/>
            <person name="Villalon P."/>
            <person name="Ramirez-Arocha A.C."/>
            <person name="Jimenez P."/>
            <person name="Cuesta I."/>
            <person name="Valdezate S."/>
        </authorList>
    </citation>
    <scope>NUCLEOTIDE SEQUENCE [LARGE SCALE GENOMIC DNA]</scope>
    <source>
        <strain evidence="2 3">CNM20110626</strain>
    </source>
</reference>
<dbReference type="OMA" id="WPLAEDA"/>
<comment type="caution">
    <text evidence="2">The sequence shown here is derived from an EMBL/GenBank/DDBJ whole genome shotgun (WGS) entry which is preliminary data.</text>
</comment>
<name>A0A6P1CN86_9NOCA</name>
<dbReference type="InterPro" id="IPR025506">
    <property type="entry name" value="Abi_alpha"/>
</dbReference>
<dbReference type="EMBL" id="JAAGVB010000022">
    <property type="protein sequence ID" value="NEW34030.1"/>
    <property type="molecule type" value="Genomic_DNA"/>
</dbReference>
<evidence type="ECO:0000256" key="1">
    <source>
        <dbReference type="SAM" id="MobiDB-lite"/>
    </source>
</evidence>
<evidence type="ECO:0000313" key="3">
    <source>
        <dbReference type="Proteomes" id="UP000471166"/>
    </source>
</evidence>
<proteinExistence type="predicted"/>
<organism evidence="2 3">
    <name type="scientific">Nocardia cyriacigeorgica</name>
    <dbReference type="NCBI Taxonomy" id="135487"/>
    <lineage>
        <taxon>Bacteria</taxon>
        <taxon>Bacillati</taxon>
        <taxon>Actinomycetota</taxon>
        <taxon>Actinomycetes</taxon>
        <taxon>Mycobacteriales</taxon>
        <taxon>Nocardiaceae</taxon>
        <taxon>Nocardia</taxon>
    </lineage>
</organism>
<feature type="compositionally biased region" description="Low complexity" evidence="1">
    <location>
        <begin position="1"/>
        <end position="13"/>
    </location>
</feature>
<dbReference type="AlphaFoldDB" id="A0A6P1CN86"/>
<dbReference type="RefSeq" id="WP_014352889.1">
    <property type="nucleotide sequence ID" value="NZ_JAAGVB010000022.1"/>
</dbReference>
<dbReference type="Proteomes" id="UP000471166">
    <property type="component" value="Unassembled WGS sequence"/>
</dbReference>
<feature type="region of interest" description="Disordered" evidence="1">
    <location>
        <begin position="1"/>
        <end position="23"/>
    </location>
</feature>
<gene>
    <name evidence="2" type="ORF">GV791_15910</name>
</gene>
<accession>A0A6P1CN86</accession>
<sequence>MDLTGSAASAASSDPGGADEPVVDPAAASAEVARLFEYGTEAKLPAVRPHPLRRPITTVRTASGVVRVAWSTVTGAAGWGVGTVLDVTGTVVRRSAAGVPPAEIRAEAEAEVRAALRRALGLPETEQSRRPTSAPTLREQGAALLRLSASTHAGDEGHPAFANILAEITPDEARILRYLRTDGPQPAIEVHGGRLSRLGAERLGLRQESGLTLLGEHAGLRFPNRIQHYLTNLRRLGLLELAKEPVGNPNRYQLLEAQSPVRELLKRSGFGTKVSYRSIILTGFGAEFVQTCLPIVLHEGPAAETS</sequence>
<evidence type="ECO:0000313" key="2">
    <source>
        <dbReference type="EMBL" id="NEW34030.1"/>
    </source>
</evidence>
<dbReference type="Pfam" id="PF14337">
    <property type="entry name" value="Abi_alpha"/>
    <property type="match status" value="1"/>
</dbReference>